<evidence type="ECO:0000313" key="3">
    <source>
        <dbReference type="Proteomes" id="UP000192596"/>
    </source>
</evidence>
<keyword evidence="3" id="KW-1185">Reference proteome</keyword>
<protein>
    <submittedName>
        <fullName evidence="2">Uncharacterized protein</fullName>
    </submittedName>
</protein>
<sequence length="209" mass="22319">MRSMGCNMMLVLSTVLFTLAPKVAASYRQFTIDFTSCNPLNSSSQTHHAAVVTRNGTTGQIVLAAAPDATCHGTPAYFHTIDHDIDADGFIYGALDFDLTACSNKTELGVYGAFAGDVGEVYGLSYTVSLTKYEEDFNWLHTGDSLLYRMAAASDSFFACNVSINGETRMALSWGVHQEIPAIAPPVGCDWTTVTTKDINSTAGGACSL</sequence>
<feature type="chain" id="PRO_5012980663" evidence="1">
    <location>
        <begin position="26"/>
        <end position="209"/>
    </location>
</feature>
<dbReference type="EMBL" id="NAJO01000041">
    <property type="protein sequence ID" value="OQN99140.1"/>
    <property type="molecule type" value="Genomic_DNA"/>
</dbReference>
<gene>
    <name evidence="2" type="ORF">B0A48_14989</name>
</gene>
<evidence type="ECO:0000313" key="2">
    <source>
        <dbReference type="EMBL" id="OQN99140.1"/>
    </source>
</evidence>
<comment type="caution">
    <text evidence="2">The sequence shown here is derived from an EMBL/GenBank/DDBJ whole genome shotgun (WGS) entry which is preliminary data.</text>
</comment>
<keyword evidence="1" id="KW-0732">Signal</keyword>
<reference evidence="3" key="1">
    <citation type="submission" date="2017-03" db="EMBL/GenBank/DDBJ databases">
        <title>Genomes of endolithic fungi from Antarctica.</title>
        <authorList>
            <person name="Coleine C."/>
            <person name="Masonjones S."/>
            <person name="Stajich J.E."/>
        </authorList>
    </citation>
    <scope>NUCLEOTIDE SEQUENCE [LARGE SCALE GENOMIC DNA]</scope>
    <source>
        <strain evidence="3">CCFEE 5527</strain>
    </source>
</reference>
<accession>A0A1V8SJL2</accession>
<dbReference type="InParanoid" id="A0A1V8SJL2"/>
<dbReference type="Proteomes" id="UP000192596">
    <property type="component" value="Unassembled WGS sequence"/>
</dbReference>
<organism evidence="2 3">
    <name type="scientific">Cryoendolithus antarcticus</name>
    <dbReference type="NCBI Taxonomy" id="1507870"/>
    <lineage>
        <taxon>Eukaryota</taxon>
        <taxon>Fungi</taxon>
        <taxon>Dikarya</taxon>
        <taxon>Ascomycota</taxon>
        <taxon>Pezizomycotina</taxon>
        <taxon>Dothideomycetes</taxon>
        <taxon>Dothideomycetidae</taxon>
        <taxon>Cladosporiales</taxon>
        <taxon>Cladosporiaceae</taxon>
        <taxon>Cryoendolithus</taxon>
    </lineage>
</organism>
<name>A0A1V8SJL2_9PEZI</name>
<feature type="signal peptide" evidence="1">
    <location>
        <begin position="1"/>
        <end position="25"/>
    </location>
</feature>
<evidence type="ECO:0000256" key="1">
    <source>
        <dbReference type="SAM" id="SignalP"/>
    </source>
</evidence>
<dbReference type="AlphaFoldDB" id="A0A1V8SJL2"/>
<proteinExistence type="predicted"/>
<dbReference type="OrthoDB" id="3633220at2759"/>